<reference evidence="1 2" key="1">
    <citation type="submission" date="2018-07" db="EMBL/GenBank/DDBJ databases">
        <title>Corallincola holothuriorum sp. nov., a new facultative anaerobe isolated from sea cucumber Apostichopus japonicus.</title>
        <authorList>
            <person name="Xia H."/>
        </authorList>
    </citation>
    <scope>NUCLEOTIDE SEQUENCE [LARGE SCALE GENOMIC DNA]</scope>
    <source>
        <strain evidence="1 2">C4</strain>
    </source>
</reference>
<dbReference type="RefSeq" id="WP_114340064.1">
    <property type="nucleotide sequence ID" value="NZ_QPID01000021.1"/>
</dbReference>
<dbReference type="Proteomes" id="UP000252558">
    <property type="component" value="Unassembled WGS sequence"/>
</dbReference>
<keyword evidence="2" id="KW-1185">Reference proteome</keyword>
<proteinExistence type="predicted"/>
<name>A0A368MZX4_9GAMM</name>
<sequence>MARRKELGSIASGIVGSFNSRNNDVDGYWGIGKLYKFVENESHKVVELDLLNGSVEPFTHQFDSLVTCYRGMLELLLNKRAIPCNWLTSAKLIARFEVEYQHKYHYWRSALGKPCEVECSFVDDLGRHHVAFAYNNCRPHEPKLEARSCREGDF</sequence>
<dbReference type="EMBL" id="QPID01000021">
    <property type="protein sequence ID" value="RCU42875.1"/>
    <property type="molecule type" value="Genomic_DNA"/>
</dbReference>
<protein>
    <submittedName>
        <fullName evidence="1">Uncharacterized protein</fullName>
    </submittedName>
</protein>
<accession>A0A368MZX4</accession>
<comment type="caution">
    <text evidence="1">The sequence shown here is derived from an EMBL/GenBank/DDBJ whole genome shotgun (WGS) entry which is preliminary data.</text>
</comment>
<gene>
    <name evidence="1" type="ORF">DU002_19160</name>
</gene>
<organism evidence="1 2">
    <name type="scientific">Corallincola holothuriorum</name>
    <dbReference type="NCBI Taxonomy" id="2282215"/>
    <lineage>
        <taxon>Bacteria</taxon>
        <taxon>Pseudomonadati</taxon>
        <taxon>Pseudomonadota</taxon>
        <taxon>Gammaproteobacteria</taxon>
        <taxon>Alteromonadales</taxon>
        <taxon>Psychromonadaceae</taxon>
        <taxon>Corallincola</taxon>
    </lineage>
</organism>
<evidence type="ECO:0000313" key="1">
    <source>
        <dbReference type="EMBL" id="RCU42875.1"/>
    </source>
</evidence>
<evidence type="ECO:0000313" key="2">
    <source>
        <dbReference type="Proteomes" id="UP000252558"/>
    </source>
</evidence>
<dbReference type="AlphaFoldDB" id="A0A368MZX4"/>
<dbReference type="OrthoDB" id="8756377at2"/>